<dbReference type="AlphaFoldDB" id="A0A183USZ5"/>
<evidence type="ECO:0000313" key="2">
    <source>
        <dbReference type="Proteomes" id="UP000050794"/>
    </source>
</evidence>
<keyword evidence="2" id="KW-1185">Reference proteome</keyword>
<proteinExistence type="predicted"/>
<dbReference type="EMBL" id="UYWY01020925">
    <property type="protein sequence ID" value="VDM42939.1"/>
    <property type="molecule type" value="Genomic_DNA"/>
</dbReference>
<organism evidence="2 3">
    <name type="scientific">Toxocara canis</name>
    <name type="common">Canine roundworm</name>
    <dbReference type="NCBI Taxonomy" id="6265"/>
    <lineage>
        <taxon>Eukaryota</taxon>
        <taxon>Metazoa</taxon>
        <taxon>Ecdysozoa</taxon>
        <taxon>Nematoda</taxon>
        <taxon>Chromadorea</taxon>
        <taxon>Rhabditida</taxon>
        <taxon>Spirurina</taxon>
        <taxon>Ascaridomorpha</taxon>
        <taxon>Ascaridoidea</taxon>
        <taxon>Toxocaridae</taxon>
        <taxon>Toxocara</taxon>
    </lineage>
</organism>
<sequence length="72" mass="8039">MNREKRGTVLDEAMKESIVVNTDCALTPDVVKTNHNHEVLDTLDSGRLSTQKQVKCDTVPRGDRQLNVAFLS</sequence>
<reference evidence="3" key="1">
    <citation type="submission" date="2016-06" db="UniProtKB">
        <authorList>
            <consortium name="WormBaseParasite"/>
        </authorList>
    </citation>
    <scope>IDENTIFICATION</scope>
</reference>
<protein>
    <submittedName>
        <fullName evidence="1 3">Uncharacterized protein</fullName>
    </submittedName>
</protein>
<accession>A0A183USZ5</accession>
<dbReference type="WBParaSite" id="TCNE_0001161501-mRNA-1">
    <property type="protein sequence ID" value="TCNE_0001161501-mRNA-1"/>
    <property type="gene ID" value="TCNE_0001161501"/>
</dbReference>
<gene>
    <name evidence="1" type="ORF">TCNE_LOCUS11618</name>
</gene>
<dbReference type="Proteomes" id="UP000050794">
    <property type="component" value="Unassembled WGS sequence"/>
</dbReference>
<evidence type="ECO:0000313" key="1">
    <source>
        <dbReference type="EMBL" id="VDM42939.1"/>
    </source>
</evidence>
<reference evidence="1 2" key="2">
    <citation type="submission" date="2018-11" db="EMBL/GenBank/DDBJ databases">
        <authorList>
            <consortium name="Pathogen Informatics"/>
        </authorList>
    </citation>
    <scope>NUCLEOTIDE SEQUENCE [LARGE SCALE GENOMIC DNA]</scope>
</reference>
<name>A0A183USZ5_TOXCA</name>
<evidence type="ECO:0000313" key="3">
    <source>
        <dbReference type="WBParaSite" id="TCNE_0001161501-mRNA-1"/>
    </source>
</evidence>